<keyword evidence="3" id="KW-0812">Transmembrane</keyword>
<dbReference type="InterPro" id="IPR020894">
    <property type="entry name" value="Cadherin_CS"/>
</dbReference>
<dbReference type="EMBL" id="AMQN01004528">
    <property type="status" value="NOT_ANNOTATED_CDS"/>
    <property type="molecule type" value="Genomic_DNA"/>
</dbReference>
<name>R7VIL2_CAPTE</name>
<evidence type="ECO:0000256" key="8">
    <source>
        <dbReference type="ARBA" id="ARBA00022989"/>
    </source>
</evidence>
<evidence type="ECO:0000256" key="10">
    <source>
        <dbReference type="ARBA" id="ARBA00023180"/>
    </source>
</evidence>
<feature type="non-terminal residue" evidence="13">
    <location>
        <position position="639"/>
    </location>
</feature>
<feature type="domain" description="Cadherin" evidence="12">
    <location>
        <begin position="110"/>
        <end position="221"/>
    </location>
</feature>
<dbReference type="OrthoDB" id="6252479at2759"/>
<dbReference type="AlphaFoldDB" id="R7VIL2"/>
<gene>
    <name evidence="13" type="ORF">CAPTEDRAFT_62731</name>
</gene>
<dbReference type="EnsemblMetazoa" id="CapteT62731">
    <property type="protein sequence ID" value="CapteP62731"/>
    <property type="gene ID" value="CapteG62731"/>
</dbReference>
<dbReference type="FunFam" id="2.60.40.60:FF:000002">
    <property type="entry name" value="Protocadherin alpha 2"/>
    <property type="match status" value="1"/>
</dbReference>
<feature type="domain" description="Cadherin" evidence="12">
    <location>
        <begin position="547"/>
        <end position="639"/>
    </location>
</feature>
<evidence type="ECO:0000256" key="6">
    <source>
        <dbReference type="ARBA" id="ARBA00022837"/>
    </source>
</evidence>
<feature type="domain" description="Cadherin" evidence="12">
    <location>
        <begin position="8"/>
        <end position="109"/>
    </location>
</feature>
<dbReference type="OMA" id="RPSDHFK"/>
<feature type="domain" description="Cadherin" evidence="12">
    <location>
        <begin position="336"/>
        <end position="439"/>
    </location>
</feature>
<keyword evidence="2" id="KW-1003">Cell membrane</keyword>
<evidence type="ECO:0000256" key="1">
    <source>
        <dbReference type="ARBA" id="ARBA00004251"/>
    </source>
</evidence>
<reference evidence="13 15" key="2">
    <citation type="journal article" date="2013" name="Nature">
        <title>Insights into bilaterian evolution from three spiralian genomes.</title>
        <authorList>
            <person name="Simakov O."/>
            <person name="Marletaz F."/>
            <person name="Cho S.J."/>
            <person name="Edsinger-Gonzales E."/>
            <person name="Havlak P."/>
            <person name="Hellsten U."/>
            <person name="Kuo D.H."/>
            <person name="Larsson T."/>
            <person name="Lv J."/>
            <person name="Arendt D."/>
            <person name="Savage R."/>
            <person name="Osoegawa K."/>
            <person name="de Jong P."/>
            <person name="Grimwood J."/>
            <person name="Chapman J.A."/>
            <person name="Shapiro H."/>
            <person name="Aerts A."/>
            <person name="Otillar R.P."/>
            <person name="Terry A.Y."/>
            <person name="Boore J.L."/>
            <person name="Grigoriev I.V."/>
            <person name="Lindberg D.R."/>
            <person name="Seaver E.C."/>
            <person name="Weisblat D.A."/>
            <person name="Putnam N.H."/>
            <person name="Rokhsar D.S."/>
        </authorList>
    </citation>
    <scope>NUCLEOTIDE SEQUENCE</scope>
    <source>
        <strain evidence="13 15">I ESC-2004</strain>
    </source>
</reference>
<dbReference type="GO" id="GO:0007156">
    <property type="term" value="P:homophilic cell adhesion via plasma membrane adhesion molecules"/>
    <property type="evidence" value="ECO:0007669"/>
    <property type="project" value="InterPro"/>
</dbReference>
<dbReference type="Proteomes" id="UP000014760">
    <property type="component" value="Unassembled WGS sequence"/>
</dbReference>
<keyword evidence="10" id="KW-0325">Glycoprotein</keyword>
<evidence type="ECO:0000256" key="2">
    <source>
        <dbReference type="ARBA" id="ARBA00022475"/>
    </source>
</evidence>
<dbReference type="FunFam" id="2.60.40.60:FF:000092">
    <property type="entry name" value="Protocadherin 8"/>
    <property type="match status" value="1"/>
</dbReference>
<dbReference type="InterPro" id="IPR015919">
    <property type="entry name" value="Cadherin-like_sf"/>
</dbReference>
<feature type="domain" description="Cadherin" evidence="12">
    <location>
        <begin position="440"/>
        <end position="543"/>
    </location>
</feature>
<dbReference type="HOGENOM" id="CLU_006480_3_2_1"/>
<dbReference type="SMART" id="SM00112">
    <property type="entry name" value="CA"/>
    <property type="match status" value="5"/>
</dbReference>
<evidence type="ECO:0000259" key="12">
    <source>
        <dbReference type="PROSITE" id="PS50268"/>
    </source>
</evidence>
<evidence type="ECO:0000313" key="14">
    <source>
        <dbReference type="EnsemblMetazoa" id="CapteP62731"/>
    </source>
</evidence>
<comment type="subcellular location">
    <subcellularLocation>
        <location evidence="1">Cell membrane</location>
        <topology evidence="1">Single-pass type I membrane protein</topology>
    </subcellularLocation>
</comment>
<dbReference type="GO" id="GO:0005509">
    <property type="term" value="F:calcium ion binding"/>
    <property type="evidence" value="ECO:0007669"/>
    <property type="project" value="UniProtKB-UniRule"/>
</dbReference>
<feature type="domain" description="Cadherin" evidence="12">
    <location>
        <begin position="222"/>
        <end position="329"/>
    </location>
</feature>
<keyword evidence="8" id="KW-1133">Transmembrane helix</keyword>
<sequence length="639" mass="71434">SLRYQLIEEVRVGTRIADLADDAKLKAKYPQNILQQLQYGFLSQPTTNISVGTTNGLLFTRGRIDRDTICPGMRVCEVHLDIAVKPVAYFQIIKVTVEIVDLNDNKPEFPEPEITLSILESATPESGFVLPSAMDNDGPGFSIQRYELITDANKSKFSLKVNKNLDGSMDVRLVLERRLDREAQDRYSIKVIAYDGGSTPRSGSLSVNIHVIDTNDNEPVFDQTTYGVSVIENVPIRTVIATVHAADHDQGPNGLVRYGFSKHTTDKHGHLFGIDQESGEIYVKGIIDHEESDIYHLMVVAQDLGPGSLPTDATVVIHVQDINDNKPEITINTITEPNTDRAEIEEDSPPGTFVAHVSVTDKDDGVNGQFTCSLSERSFTLERRFPTEYQIVTNQTLDREKRASYSLAIVCRDHGKDKKISIEHLRVSVLDRNDNYPIFTERTYTASLIENNFVGKFIVHVNATDADVNENARVMYQLDGTRDSSFFTIDGDGKIRAKLSIDREVRRKFQFKVWAFDRGSPRRTGTADISIIVEDINDNSPVFLFPTLYNHSLTISNRVPVGFAITQIRAHDDDTREAAQLAYQITQGNDDEVFDLDPRYGTLTLKSSLGGISHRRYDLVLAVSDHGSPQQTAQGILNI</sequence>
<dbReference type="EMBL" id="KB293746">
    <property type="protein sequence ID" value="ELU15555.1"/>
    <property type="molecule type" value="Genomic_DNA"/>
</dbReference>
<reference evidence="15" key="1">
    <citation type="submission" date="2012-12" db="EMBL/GenBank/DDBJ databases">
        <authorList>
            <person name="Hellsten U."/>
            <person name="Grimwood J."/>
            <person name="Chapman J.A."/>
            <person name="Shapiro H."/>
            <person name="Aerts A."/>
            <person name="Otillar R.P."/>
            <person name="Terry A.Y."/>
            <person name="Boore J.L."/>
            <person name="Simakov O."/>
            <person name="Marletaz F."/>
            <person name="Cho S.-J."/>
            <person name="Edsinger-Gonzales E."/>
            <person name="Havlak P."/>
            <person name="Kuo D.-H."/>
            <person name="Larsson T."/>
            <person name="Lv J."/>
            <person name="Arendt D."/>
            <person name="Savage R."/>
            <person name="Osoegawa K."/>
            <person name="de Jong P."/>
            <person name="Lindberg D.R."/>
            <person name="Seaver E.C."/>
            <person name="Weisblat D.A."/>
            <person name="Putnam N.H."/>
            <person name="Grigoriev I.V."/>
            <person name="Rokhsar D.S."/>
        </authorList>
    </citation>
    <scope>NUCLEOTIDE SEQUENCE</scope>
    <source>
        <strain evidence="15">I ESC-2004</strain>
    </source>
</reference>
<dbReference type="GO" id="GO:0005886">
    <property type="term" value="C:plasma membrane"/>
    <property type="evidence" value="ECO:0007669"/>
    <property type="project" value="UniProtKB-SubCell"/>
</dbReference>
<dbReference type="PROSITE" id="PS50268">
    <property type="entry name" value="CADHERIN_2"/>
    <property type="match status" value="6"/>
</dbReference>
<protein>
    <recommendedName>
        <fullName evidence="12">Cadherin domain-containing protein</fullName>
    </recommendedName>
</protein>
<dbReference type="SUPFAM" id="SSF49313">
    <property type="entry name" value="Cadherin-like"/>
    <property type="match status" value="5"/>
</dbReference>
<evidence type="ECO:0000256" key="9">
    <source>
        <dbReference type="ARBA" id="ARBA00023136"/>
    </source>
</evidence>
<dbReference type="STRING" id="283909.R7VIL2"/>
<keyword evidence="6 11" id="KW-0106">Calcium</keyword>
<dbReference type="InterPro" id="IPR050174">
    <property type="entry name" value="Protocadherin/Cadherin-CA"/>
</dbReference>
<organism evidence="13">
    <name type="scientific">Capitella teleta</name>
    <name type="common">Polychaete worm</name>
    <dbReference type="NCBI Taxonomy" id="283909"/>
    <lineage>
        <taxon>Eukaryota</taxon>
        <taxon>Metazoa</taxon>
        <taxon>Spiralia</taxon>
        <taxon>Lophotrochozoa</taxon>
        <taxon>Annelida</taxon>
        <taxon>Polychaeta</taxon>
        <taxon>Sedentaria</taxon>
        <taxon>Scolecida</taxon>
        <taxon>Capitellidae</taxon>
        <taxon>Capitella</taxon>
    </lineage>
</organism>
<keyword evidence="15" id="KW-1185">Reference proteome</keyword>
<dbReference type="Pfam" id="PF08266">
    <property type="entry name" value="Cadherin_2"/>
    <property type="match status" value="1"/>
</dbReference>
<evidence type="ECO:0000256" key="11">
    <source>
        <dbReference type="PROSITE-ProRule" id="PRU00043"/>
    </source>
</evidence>
<keyword evidence="7" id="KW-0130">Cell adhesion</keyword>
<feature type="non-terminal residue" evidence="13">
    <location>
        <position position="1"/>
    </location>
</feature>
<dbReference type="PANTHER" id="PTHR24028:SF146">
    <property type="entry name" value="CADHERIN 96CB, ISOFORM D-RELATED"/>
    <property type="match status" value="1"/>
</dbReference>
<evidence type="ECO:0000313" key="15">
    <source>
        <dbReference type="Proteomes" id="UP000014760"/>
    </source>
</evidence>
<keyword evidence="5" id="KW-0677">Repeat</keyword>
<evidence type="ECO:0000313" key="13">
    <source>
        <dbReference type="EMBL" id="ELU15555.1"/>
    </source>
</evidence>
<dbReference type="FunFam" id="2.60.40.60:FF:000080">
    <property type="entry name" value="FAT atypical cadherin 1"/>
    <property type="match status" value="1"/>
</dbReference>
<dbReference type="FunFam" id="2.60.40.60:FF:000007">
    <property type="entry name" value="Protocadherin alpha 2"/>
    <property type="match status" value="1"/>
</dbReference>
<dbReference type="PROSITE" id="PS00232">
    <property type="entry name" value="CADHERIN_1"/>
    <property type="match status" value="3"/>
</dbReference>
<dbReference type="InterPro" id="IPR002126">
    <property type="entry name" value="Cadherin-like_dom"/>
</dbReference>
<reference evidence="14" key="3">
    <citation type="submission" date="2015-06" db="UniProtKB">
        <authorList>
            <consortium name="EnsemblMetazoa"/>
        </authorList>
    </citation>
    <scope>IDENTIFICATION</scope>
</reference>
<proteinExistence type="predicted"/>
<dbReference type="PANTHER" id="PTHR24028">
    <property type="entry name" value="CADHERIN-87A"/>
    <property type="match status" value="1"/>
</dbReference>
<dbReference type="CDD" id="cd11304">
    <property type="entry name" value="Cadherin_repeat"/>
    <property type="match status" value="6"/>
</dbReference>
<dbReference type="Gene3D" id="2.60.40.60">
    <property type="entry name" value="Cadherins"/>
    <property type="match status" value="6"/>
</dbReference>
<keyword evidence="9" id="KW-0472">Membrane</keyword>
<dbReference type="InterPro" id="IPR013164">
    <property type="entry name" value="Cadherin_N"/>
</dbReference>
<evidence type="ECO:0000256" key="3">
    <source>
        <dbReference type="ARBA" id="ARBA00022692"/>
    </source>
</evidence>
<dbReference type="Pfam" id="PF00028">
    <property type="entry name" value="Cadherin"/>
    <property type="match status" value="5"/>
</dbReference>
<evidence type="ECO:0000256" key="7">
    <source>
        <dbReference type="ARBA" id="ARBA00022889"/>
    </source>
</evidence>
<evidence type="ECO:0000256" key="5">
    <source>
        <dbReference type="ARBA" id="ARBA00022737"/>
    </source>
</evidence>
<accession>R7VIL2</accession>
<evidence type="ECO:0000256" key="4">
    <source>
        <dbReference type="ARBA" id="ARBA00022729"/>
    </source>
</evidence>
<dbReference type="PRINTS" id="PR00205">
    <property type="entry name" value="CADHERIN"/>
</dbReference>
<keyword evidence="4" id="KW-0732">Signal</keyword>